<organism evidence="2 3">
    <name type="scientific">Clostridium aceticum</name>
    <dbReference type="NCBI Taxonomy" id="84022"/>
    <lineage>
        <taxon>Bacteria</taxon>
        <taxon>Bacillati</taxon>
        <taxon>Bacillota</taxon>
        <taxon>Clostridia</taxon>
        <taxon>Eubacteriales</taxon>
        <taxon>Clostridiaceae</taxon>
        <taxon>Clostridium</taxon>
    </lineage>
</organism>
<dbReference type="STRING" id="84022.CACET_c27160"/>
<reference evidence="2 3" key="1">
    <citation type="submission" date="2014-10" db="EMBL/GenBank/DDBJ databases">
        <title>Genome sequence of Clostridium aceticum DSM 1496.</title>
        <authorList>
            <person name="Poehlein A."/>
            <person name="Schiel-Bengelsdorf B."/>
            <person name="Gottschalk G."/>
            <person name="Duerre P."/>
            <person name="Daniel R."/>
        </authorList>
    </citation>
    <scope>NUCLEOTIDE SEQUENCE [LARGE SCALE GENOMIC DNA]</scope>
    <source>
        <strain evidence="2 3">DSM 1496</strain>
    </source>
</reference>
<dbReference type="Proteomes" id="UP000035704">
    <property type="component" value="Chromosome"/>
</dbReference>
<dbReference type="EMBL" id="CP009687">
    <property type="protein sequence ID" value="AKL96161.1"/>
    <property type="molecule type" value="Genomic_DNA"/>
</dbReference>
<name>A0A0G3WBZ4_9CLOT</name>
<keyword evidence="1" id="KW-0472">Membrane</keyword>
<evidence type="ECO:0000313" key="3">
    <source>
        <dbReference type="Proteomes" id="UP000035704"/>
    </source>
</evidence>
<accession>A0A0G3WBZ4</accession>
<feature type="transmembrane region" description="Helical" evidence="1">
    <location>
        <begin position="12"/>
        <end position="32"/>
    </location>
</feature>
<sequence>MKEIIRFILTEASGFGIGLLAFCIYILFIELIRKVIERLVKWIGIQKNKLIKSKTC</sequence>
<proteinExistence type="predicted"/>
<evidence type="ECO:0000256" key="1">
    <source>
        <dbReference type="SAM" id="Phobius"/>
    </source>
</evidence>
<dbReference type="RefSeq" id="WP_158386069.1">
    <property type="nucleotide sequence ID" value="NZ_CP009687.1"/>
</dbReference>
<keyword evidence="1" id="KW-0812">Transmembrane</keyword>
<dbReference type="AlphaFoldDB" id="A0A0G3WBZ4"/>
<keyword evidence="1" id="KW-1133">Transmembrane helix</keyword>
<gene>
    <name evidence="2" type="ORF">CACET_c27160</name>
</gene>
<protein>
    <submittedName>
        <fullName evidence="2">Uncharacterized protein</fullName>
    </submittedName>
</protein>
<keyword evidence="3" id="KW-1185">Reference proteome</keyword>
<evidence type="ECO:0000313" key="2">
    <source>
        <dbReference type="EMBL" id="AKL96161.1"/>
    </source>
</evidence>
<dbReference type="KEGG" id="cace:CACET_c27160"/>